<dbReference type="GO" id="GO:0016192">
    <property type="term" value="P:vesicle-mediated transport"/>
    <property type="evidence" value="ECO:0007669"/>
    <property type="project" value="InterPro"/>
</dbReference>
<reference evidence="3 4" key="1">
    <citation type="submission" date="2015-01" db="EMBL/GenBank/DDBJ databases">
        <title>The Genome Sequence of Cryptococcus gattii Ram5.</title>
        <authorList>
            <consortium name="The Broad Institute Genomics Platform"/>
            <person name="Cuomo C."/>
            <person name="Litvintseva A."/>
            <person name="Chen Y."/>
            <person name="Heitman J."/>
            <person name="Sun S."/>
            <person name="Springer D."/>
            <person name="Dromer F."/>
            <person name="Young S."/>
            <person name="Zeng Q."/>
            <person name="Gargeya S."/>
            <person name="Abouelleil A."/>
            <person name="Alvarado L."/>
            <person name="Chapman S.B."/>
            <person name="Gainer-Dewar J."/>
            <person name="Goldberg J."/>
            <person name="Griggs A."/>
            <person name="Gujja S."/>
            <person name="Hansen M."/>
            <person name="Howarth C."/>
            <person name="Imamovic A."/>
            <person name="Larimer J."/>
            <person name="Murphy C."/>
            <person name="Naylor J."/>
            <person name="Pearson M."/>
            <person name="Priest M."/>
            <person name="Roberts A."/>
            <person name="Saif S."/>
            <person name="Shea T."/>
            <person name="Sykes S."/>
            <person name="Wortman J."/>
            <person name="Nusbaum C."/>
            <person name="Birren B."/>
        </authorList>
    </citation>
    <scope>NUCLEOTIDE SEQUENCE [LARGE SCALE GENOMIC DNA]</scope>
    <source>
        <strain evidence="3 4">Ram5</strain>
    </source>
</reference>
<proteinExistence type="predicted"/>
<dbReference type="EMBL" id="KN847900">
    <property type="protein sequence ID" value="KIR41312.1"/>
    <property type="molecule type" value="Genomic_DNA"/>
</dbReference>
<keyword evidence="4" id="KW-1185">Reference proteome</keyword>
<dbReference type="AlphaFoldDB" id="A0A0D0T5U4"/>
<dbReference type="InterPro" id="IPR006955">
    <property type="entry name" value="Uso1_p115_C"/>
</dbReference>
<dbReference type="HOGENOM" id="CLU_2066944_0_0_1"/>
<organism evidence="3 4">
    <name type="scientific">Cryptococcus deuterogattii Ram5</name>
    <dbReference type="NCBI Taxonomy" id="1296110"/>
    <lineage>
        <taxon>Eukaryota</taxon>
        <taxon>Fungi</taxon>
        <taxon>Dikarya</taxon>
        <taxon>Basidiomycota</taxon>
        <taxon>Agaricomycotina</taxon>
        <taxon>Tremellomycetes</taxon>
        <taxon>Tremellales</taxon>
        <taxon>Cryptococcaceae</taxon>
        <taxon>Cryptococcus</taxon>
        <taxon>Cryptococcus gattii species complex</taxon>
    </lineage>
</organism>
<feature type="domain" description="Uso1/p115-like vesicle tethering protein C-terminal" evidence="2">
    <location>
        <begin position="3"/>
        <end position="118"/>
    </location>
</feature>
<feature type="region of interest" description="Disordered" evidence="1">
    <location>
        <begin position="28"/>
        <end position="56"/>
    </location>
</feature>
<accession>A0A0D0T5U4</accession>
<feature type="non-terminal residue" evidence="3">
    <location>
        <position position="1"/>
    </location>
</feature>
<evidence type="ECO:0000313" key="3">
    <source>
        <dbReference type="EMBL" id="KIR41312.1"/>
    </source>
</evidence>
<evidence type="ECO:0000256" key="1">
    <source>
        <dbReference type="SAM" id="MobiDB-lite"/>
    </source>
</evidence>
<evidence type="ECO:0000259" key="2">
    <source>
        <dbReference type="Pfam" id="PF04871"/>
    </source>
</evidence>
<name>A0A0D0T5U4_9TREE</name>
<sequence>SSEQKAKSAEEKAATLESKIKELEEKLATAASAPAPVPAETTGGSNKQAKKRAAELDAKVKELEASLAEEKTKREEEAKEHEDLLVLLDELTGKRVRDKKLMKEKGLEVSEDEEGEDEE</sequence>
<protein>
    <recommendedName>
        <fullName evidence="2">Uso1/p115-like vesicle tethering protein C-terminal domain-containing protein</fullName>
    </recommendedName>
</protein>
<dbReference type="GO" id="GO:0006886">
    <property type="term" value="P:intracellular protein transport"/>
    <property type="evidence" value="ECO:0007669"/>
    <property type="project" value="InterPro"/>
</dbReference>
<dbReference type="Proteomes" id="UP000053392">
    <property type="component" value="Unassembled WGS sequence"/>
</dbReference>
<dbReference type="Pfam" id="PF04871">
    <property type="entry name" value="Uso1_p115_C"/>
    <property type="match status" value="1"/>
</dbReference>
<gene>
    <name evidence="3" type="ORF">I313_02437</name>
</gene>
<evidence type="ECO:0000313" key="4">
    <source>
        <dbReference type="Proteomes" id="UP000053392"/>
    </source>
</evidence>
<feature type="compositionally biased region" description="Low complexity" evidence="1">
    <location>
        <begin position="28"/>
        <end position="42"/>
    </location>
</feature>